<dbReference type="STRING" id="1798409.A3I24_03895"/>
<dbReference type="InterPro" id="IPR036116">
    <property type="entry name" value="FN3_sf"/>
</dbReference>
<dbReference type="Gene3D" id="2.120.10.30">
    <property type="entry name" value="TolB, C-terminal domain"/>
    <property type="match status" value="2"/>
</dbReference>
<dbReference type="EMBL" id="MHJL01000034">
    <property type="protein sequence ID" value="OGY66805.1"/>
    <property type="molecule type" value="Genomic_DNA"/>
</dbReference>
<dbReference type="SUPFAM" id="SSF63825">
    <property type="entry name" value="YWTD domain"/>
    <property type="match status" value="1"/>
</dbReference>
<dbReference type="AlphaFoldDB" id="A0A1G1ZQT3"/>
<dbReference type="SMART" id="SM00060">
    <property type="entry name" value="FN3"/>
    <property type="match status" value="3"/>
</dbReference>
<dbReference type="GO" id="GO:0003993">
    <property type="term" value="F:acid phosphatase activity"/>
    <property type="evidence" value="ECO:0007669"/>
    <property type="project" value="InterPro"/>
</dbReference>
<feature type="domain" description="Fibronectin type-III" evidence="1">
    <location>
        <begin position="807"/>
        <end position="902"/>
    </location>
</feature>
<protein>
    <recommendedName>
        <fullName evidence="1">Fibronectin type-III domain-containing protein</fullName>
    </recommendedName>
</protein>
<dbReference type="SUPFAM" id="SSF47090">
    <property type="entry name" value="PGBD-like"/>
    <property type="match status" value="1"/>
</dbReference>
<dbReference type="Pfam" id="PF06739">
    <property type="entry name" value="SBBP"/>
    <property type="match status" value="5"/>
</dbReference>
<organism evidence="2 3">
    <name type="scientific">Candidatus Harrisonbacteria bacterium RIFCSPLOWO2_02_FULL_41_13b</name>
    <dbReference type="NCBI Taxonomy" id="1798409"/>
    <lineage>
        <taxon>Bacteria</taxon>
        <taxon>Candidatus Harrisoniibacteriota</taxon>
    </lineage>
</organism>
<feature type="domain" description="Fibronectin type-III" evidence="1">
    <location>
        <begin position="710"/>
        <end position="801"/>
    </location>
</feature>
<dbReference type="Gene3D" id="1.10.101.10">
    <property type="entry name" value="PGBD-like superfamily/PGBD"/>
    <property type="match status" value="1"/>
</dbReference>
<dbReference type="InterPro" id="IPR013783">
    <property type="entry name" value="Ig-like_fold"/>
</dbReference>
<comment type="caution">
    <text evidence="2">The sequence shown here is derived from an EMBL/GenBank/DDBJ whole genome shotgun (WGS) entry which is preliminary data.</text>
</comment>
<dbReference type="Proteomes" id="UP000177690">
    <property type="component" value="Unassembled WGS sequence"/>
</dbReference>
<dbReference type="PANTHER" id="PTHR35580">
    <property type="entry name" value="CELL SURFACE GLYCOPROTEIN (S-LAYER PROTEIN)-LIKE PROTEIN"/>
    <property type="match status" value="1"/>
</dbReference>
<dbReference type="PANTHER" id="PTHR35580:SF1">
    <property type="entry name" value="PHYTASE-LIKE DOMAIN-CONTAINING PROTEIN"/>
    <property type="match status" value="1"/>
</dbReference>
<dbReference type="Gene3D" id="2.60.40.10">
    <property type="entry name" value="Immunoglobulins"/>
    <property type="match status" value="4"/>
</dbReference>
<evidence type="ECO:0000313" key="3">
    <source>
        <dbReference type="Proteomes" id="UP000177690"/>
    </source>
</evidence>
<dbReference type="InterPro" id="IPR003961">
    <property type="entry name" value="FN3_dom"/>
</dbReference>
<dbReference type="InterPro" id="IPR011042">
    <property type="entry name" value="6-blade_b-propeller_TolB-like"/>
</dbReference>
<dbReference type="InterPro" id="IPR036366">
    <property type="entry name" value="PGBDSf"/>
</dbReference>
<dbReference type="InterPro" id="IPR002477">
    <property type="entry name" value="Peptidoglycan-bd-like"/>
</dbReference>
<dbReference type="PROSITE" id="PS50853">
    <property type="entry name" value="FN3"/>
    <property type="match status" value="3"/>
</dbReference>
<dbReference type="InterPro" id="IPR052918">
    <property type="entry name" value="Motility_Chemotaxis_Reg"/>
</dbReference>
<dbReference type="InterPro" id="IPR036365">
    <property type="entry name" value="PGBD-like_sf"/>
</dbReference>
<feature type="non-terminal residue" evidence="2">
    <location>
        <position position="1"/>
    </location>
</feature>
<dbReference type="Pfam" id="PF01471">
    <property type="entry name" value="PG_binding_1"/>
    <property type="match status" value="1"/>
</dbReference>
<sequence>ADTAAPAVSPSSLPIFLRSLSLGSRGDDVRELQKYLAQDKAIYPDGLITGYFGPLTQQAIQKFQKKYEIVSSGTPETTGYGIIGPKTIAKFKEFVEQGSAATPAIPATPAVPGVIPAIPATSAVPPSLSTTTLPVTIVPPVTPPVAISSTTTPPTVTPPIVESPISPTTVSNQAVPAWVRLFGSSNSYGITIDGLNNIYIVGDASSMLDGQINSGGDDAFIAKYDGDGNKAWTRLAGSVYGDYFKSAAVDNSNNIYAVGLTYKSVDGQTHFGNTDALIIKYDASGSKLWTRQFGASLNDQLYGASIDGSGNIYAAGLTDTALDNQTNAGLMDALLVKYNNSGSKLWTRLLGGYSYDRAVGSIGVDSSGNVYIAGWTREALSGQIASGSDDAFIAKYDSSGQPLWIKQWGSSGNDNAFALAIKGSNIYVVGQTNGSIDFQSRQGEYDAFISQYDLSGNRIWSRQFGSSNFDSAKAVAIDSNGNAYVAGEIGGVLDDQTNAGGTDAFVVKYDSAGNRIWTKLYGVAGSDTANGVAVDGASNVYITGKTVGGNVFLAKYPQVETVAVAPTTTVTTATTQTAPTTTTTTTVTTGTDTTPPIVSLSGLSATVSYSGINPFNITSSDNVGVIGIQVKKNGSNFGSEIVATSTASLPSIYEISWDTTNESNGSYVFSAVVRDAAGNVTTVYANTVTLNKTSSTTTSSTATTATDIMPPVISSVSTMDPAANSATIIWLTNEAADSQVEYGLTTSYGNSTTINTTLKTGQSIGLTGLTSGSTYHYRVKSKDAFGNLATSGDYTFITLSDSTIPLPPSGLTLTLGSNRTVSLSWTIRTYTTYQKILRRVAGTTAYTQLVELNAYEYTYSDTSLPFSSTETTYEYAVQECSSAGCSSNATQTIVVPANTVSTTDITPPVISNIQVTNITASSATVTWTTNEASNSIIKYETNYALLFPQRTDVADLVINHSVNLSGLTAGTAYYYYVLSIDASNNHVYSDNRTFTTLAAASTSTATCSNLTFGLSSTFSGPIDNKTTYILGENGYVTYSCPSTVYVCMRIINPSGVVTNIGCHTATSGIDGFGTYSVGNHTARACYGATGTTDCPTIAASLPFTVIAASASSAEQSSLALLLNILFQKLKALQELLGQ</sequence>
<evidence type="ECO:0000313" key="2">
    <source>
        <dbReference type="EMBL" id="OGY66805.1"/>
    </source>
</evidence>
<reference evidence="2 3" key="1">
    <citation type="journal article" date="2016" name="Nat. Commun.">
        <title>Thousands of microbial genomes shed light on interconnected biogeochemical processes in an aquifer system.</title>
        <authorList>
            <person name="Anantharaman K."/>
            <person name="Brown C.T."/>
            <person name="Hug L.A."/>
            <person name="Sharon I."/>
            <person name="Castelle C.J."/>
            <person name="Probst A.J."/>
            <person name="Thomas B.C."/>
            <person name="Singh A."/>
            <person name="Wilkins M.J."/>
            <person name="Karaoz U."/>
            <person name="Brodie E.L."/>
            <person name="Williams K.H."/>
            <person name="Hubbard S.S."/>
            <person name="Banfield J.F."/>
        </authorList>
    </citation>
    <scope>NUCLEOTIDE SEQUENCE [LARGE SCALE GENOMIC DNA]</scope>
</reference>
<evidence type="ECO:0000259" key="1">
    <source>
        <dbReference type="PROSITE" id="PS50853"/>
    </source>
</evidence>
<dbReference type="Pfam" id="PF16656">
    <property type="entry name" value="Pur_ac_phosph_N"/>
    <property type="match status" value="1"/>
</dbReference>
<accession>A0A1G1ZQT3</accession>
<feature type="domain" description="Fibronectin type-III" evidence="1">
    <location>
        <begin position="909"/>
        <end position="999"/>
    </location>
</feature>
<dbReference type="CDD" id="cd00063">
    <property type="entry name" value="FN3"/>
    <property type="match status" value="2"/>
</dbReference>
<dbReference type="SUPFAM" id="SSF101898">
    <property type="entry name" value="NHL repeat"/>
    <property type="match status" value="1"/>
</dbReference>
<dbReference type="InterPro" id="IPR010620">
    <property type="entry name" value="SBBP_repeat"/>
</dbReference>
<name>A0A1G1ZQT3_9BACT</name>
<proteinExistence type="predicted"/>
<gene>
    <name evidence="2" type="ORF">A3I24_03895</name>
</gene>
<dbReference type="SUPFAM" id="SSF49363">
    <property type="entry name" value="Purple acid phosphatase, N-terminal domain"/>
    <property type="match status" value="1"/>
</dbReference>
<dbReference type="InterPro" id="IPR015914">
    <property type="entry name" value="PAPs_N"/>
</dbReference>
<dbReference type="SUPFAM" id="SSF49265">
    <property type="entry name" value="Fibronectin type III"/>
    <property type="match status" value="1"/>
</dbReference>
<dbReference type="GO" id="GO:0046872">
    <property type="term" value="F:metal ion binding"/>
    <property type="evidence" value="ECO:0007669"/>
    <property type="project" value="InterPro"/>
</dbReference>
<dbReference type="InterPro" id="IPR008963">
    <property type="entry name" value="Purple_acid_Pase-like_N"/>
</dbReference>